<keyword evidence="2" id="KW-1185">Reference proteome</keyword>
<dbReference type="AlphaFoldDB" id="H8MQB1"/>
<dbReference type="Proteomes" id="UP000007587">
    <property type="component" value="Chromosome"/>
</dbReference>
<evidence type="ECO:0008006" key="3">
    <source>
        <dbReference type="Google" id="ProtNLM"/>
    </source>
</evidence>
<gene>
    <name evidence="1" type="ordered locus">COCOR_07544</name>
</gene>
<evidence type="ECO:0000313" key="1">
    <source>
        <dbReference type="EMBL" id="AFE07588.1"/>
    </source>
</evidence>
<dbReference type="EMBL" id="CP003389">
    <property type="protein sequence ID" value="AFE07588.1"/>
    <property type="molecule type" value="Genomic_DNA"/>
</dbReference>
<dbReference type="HOGENOM" id="CLU_2463797_0_0_7"/>
<dbReference type="RefSeq" id="WP_014400327.1">
    <property type="nucleotide sequence ID" value="NC_017030.1"/>
</dbReference>
<dbReference type="eggNOG" id="COG0515">
    <property type="taxonomic scope" value="Bacteria"/>
</dbReference>
<organism evidence="1 2">
    <name type="scientific">Corallococcus coralloides (strain ATCC 25202 / DSM 2259 / NBRC 100086 / M2)</name>
    <name type="common">Myxococcus coralloides</name>
    <dbReference type="NCBI Taxonomy" id="1144275"/>
    <lineage>
        <taxon>Bacteria</taxon>
        <taxon>Pseudomonadati</taxon>
        <taxon>Myxococcota</taxon>
        <taxon>Myxococcia</taxon>
        <taxon>Myxococcales</taxon>
        <taxon>Cystobacterineae</taxon>
        <taxon>Myxococcaceae</taxon>
        <taxon>Corallococcus</taxon>
    </lineage>
</organism>
<dbReference type="KEGG" id="ccx:COCOR_07544"/>
<reference evidence="2" key="2">
    <citation type="submission" date="2012-03" db="EMBL/GenBank/DDBJ databases">
        <title>Genome sequence of the fruiting myxobacterium Corallococcus coralloides DSM 2259.</title>
        <authorList>
            <person name="Huntley S."/>
            <person name="Zhang Y."/>
            <person name="Treuner-Lange A."/>
            <person name="Sensen C.W."/>
            <person name="Sogaard-Andersen L."/>
        </authorList>
    </citation>
    <scope>NUCLEOTIDE SEQUENCE [LARGE SCALE GENOMIC DNA]</scope>
    <source>
        <strain evidence="2">ATCC 25202 / DSM 2259 / NBRC 100086 / M2</strain>
    </source>
</reference>
<accession>H8MQB1</accession>
<name>H8MQB1_CORCM</name>
<dbReference type="STRING" id="1144275.COCOR_07544"/>
<reference evidence="1 2" key="1">
    <citation type="journal article" date="2012" name="J. Bacteriol.">
        <title>Complete Genome Sequence of the Fruiting Myxobacterium Corallococcus coralloides DSM 2259.</title>
        <authorList>
            <person name="Huntley S."/>
            <person name="Zhang Y."/>
            <person name="Treuner-Lange A."/>
            <person name="Kneip S."/>
            <person name="Sensen C.W."/>
            <person name="Sogaard-Andersen L."/>
        </authorList>
    </citation>
    <scope>NUCLEOTIDE SEQUENCE [LARGE SCALE GENOMIC DNA]</scope>
    <source>
        <strain evidence="2">ATCC 25202 / DSM 2259 / NBRC 100086 / M2</strain>
    </source>
</reference>
<proteinExistence type="predicted"/>
<protein>
    <recommendedName>
        <fullName evidence="3">Serine/threonine protein kinase</fullName>
    </recommendedName>
</protein>
<evidence type="ECO:0000313" key="2">
    <source>
        <dbReference type="Proteomes" id="UP000007587"/>
    </source>
</evidence>
<dbReference type="InParanoid" id="H8MQB1"/>
<sequence length="88" mass="9451">MARLSPGLRAILHRLLRREPSERYAAAEELEAELRAHAARLGGDYGGAEAAEEFQRALAKTSSLLEAFQTDVGAFPPGSVLHLPTPAV</sequence>